<keyword evidence="5 8" id="KW-1133">Transmembrane helix</keyword>
<comment type="subcellular location">
    <subcellularLocation>
        <location evidence="1">Membrane</location>
        <topology evidence="1">Multi-pass membrane protein</topology>
    </subcellularLocation>
</comment>
<dbReference type="GO" id="GO:0008137">
    <property type="term" value="F:NADH dehydrogenase (ubiquinone) activity"/>
    <property type="evidence" value="ECO:0007669"/>
    <property type="project" value="UniProtKB-EC"/>
</dbReference>
<evidence type="ECO:0000259" key="10">
    <source>
        <dbReference type="Pfam" id="PF00662"/>
    </source>
</evidence>
<evidence type="ECO:0000256" key="5">
    <source>
        <dbReference type="ARBA" id="ARBA00022989"/>
    </source>
</evidence>
<keyword evidence="8" id="KW-0813">Transport</keyword>
<evidence type="ECO:0000256" key="8">
    <source>
        <dbReference type="RuleBase" id="RU003404"/>
    </source>
</evidence>
<feature type="transmembrane region" description="Helical" evidence="8">
    <location>
        <begin position="140"/>
        <end position="160"/>
    </location>
</feature>
<geneLocation type="mitochondrion" evidence="11"/>
<feature type="domain" description="NADH:quinone oxidoreductase/Mrp antiporter transmembrane" evidence="9">
    <location>
        <begin position="106"/>
        <end position="385"/>
    </location>
</feature>
<dbReference type="GO" id="GO:0003954">
    <property type="term" value="F:NADH dehydrogenase activity"/>
    <property type="evidence" value="ECO:0007669"/>
    <property type="project" value="TreeGrafter"/>
</dbReference>
<sequence length="554" mass="62425">MRNKLQFSVLLFCFSMICFFIYMWMLSMNKMIVLEIEFLSVSTVPFTLTLILDKVSLSFSMIVTLISGCVFMFSTKYMEEDEFYWRFTWILLSFVISMNFLIFGGSLFFLLLGWDGLGITSFALIIYYQSKESLSAGFQTLMVNRLGDVVIVCSAFFYVILGQFSFFSLSTGVSTMMLVLILSVASLTKSAQFPFSSWLPAAMAAPTPVSALVHSSTLVTAGIYMMIRFSLNLPLTSESCSILLFCGSITCFLGGSAAVFENDLKKIVALSTLSQLGVMVFCLGMNLPMLSLFHLYSHALFKALLFLAAGSLLMSSFGNQDIRMLGGVGMSMPVCLIMFNISSLCLIGAPFMSAFYSKHLILEKMFMSNINMFSVVLMILATVMTAMYVIRTLKSVCWFKPSLNFISINYSPKIYFPMILLGALAIFFGKTYSMLELTLLESVFISNTSSMLINFITLLGLFLGTVFMGRTKSYLLSSLMFLSPFYQNTPKTFSVLSKNLISLDYGWLEIAPLMQKMMINMNKSMIFFNWPNYLSLNRISWLMFIILIVFNFKI</sequence>
<evidence type="ECO:0000256" key="1">
    <source>
        <dbReference type="ARBA" id="ARBA00004141"/>
    </source>
</evidence>
<feature type="transmembrane region" description="Helical" evidence="8">
    <location>
        <begin position="452"/>
        <end position="469"/>
    </location>
</feature>
<feature type="transmembrane region" description="Helical" evidence="8">
    <location>
        <begin position="209"/>
        <end position="229"/>
    </location>
</feature>
<feature type="transmembrane region" description="Helical" evidence="8">
    <location>
        <begin position="7"/>
        <end position="26"/>
    </location>
</feature>
<feature type="domain" description="NADH-Ubiquinone oxidoreductase (complex I) chain 5 N-terminal" evidence="10">
    <location>
        <begin position="39"/>
        <end position="87"/>
    </location>
</feature>
<keyword evidence="6 8" id="KW-0472">Membrane</keyword>
<feature type="transmembrane region" description="Helical" evidence="8">
    <location>
        <begin position="83"/>
        <end position="102"/>
    </location>
</feature>
<keyword evidence="8" id="KW-0830">Ubiquinone</keyword>
<evidence type="ECO:0000256" key="4">
    <source>
        <dbReference type="ARBA" id="ARBA00022692"/>
    </source>
</evidence>
<feature type="transmembrane region" description="Helical" evidence="8">
    <location>
        <begin position="414"/>
        <end position="432"/>
    </location>
</feature>
<dbReference type="PRINTS" id="PR01434">
    <property type="entry name" value="NADHDHGNASE5"/>
</dbReference>
<feature type="transmembrane region" description="Helical" evidence="8">
    <location>
        <begin position="108"/>
        <end position="128"/>
    </location>
</feature>
<dbReference type="GO" id="GO:0015990">
    <property type="term" value="P:electron transport coupled proton transport"/>
    <property type="evidence" value="ECO:0007669"/>
    <property type="project" value="TreeGrafter"/>
</dbReference>
<dbReference type="PANTHER" id="PTHR42829">
    <property type="entry name" value="NADH-UBIQUINONE OXIDOREDUCTASE CHAIN 5"/>
    <property type="match status" value="1"/>
</dbReference>
<evidence type="ECO:0000256" key="6">
    <source>
        <dbReference type="ARBA" id="ARBA00023136"/>
    </source>
</evidence>
<accession>A0A0C4ZPJ6</accession>
<comment type="similarity">
    <text evidence="8">Belongs to the complex I subunit 5 family.</text>
</comment>
<feature type="transmembrane region" description="Helical" evidence="8">
    <location>
        <begin position="299"/>
        <end position="318"/>
    </location>
</feature>
<keyword evidence="4 8" id="KW-0812">Transmembrane</keyword>
<comment type="catalytic activity">
    <reaction evidence="7 8">
        <text>a ubiquinone + NADH + 5 H(+)(in) = a ubiquinol + NAD(+) + 4 H(+)(out)</text>
        <dbReference type="Rhea" id="RHEA:29091"/>
        <dbReference type="Rhea" id="RHEA-COMP:9565"/>
        <dbReference type="Rhea" id="RHEA-COMP:9566"/>
        <dbReference type="ChEBI" id="CHEBI:15378"/>
        <dbReference type="ChEBI" id="CHEBI:16389"/>
        <dbReference type="ChEBI" id="CHEBI:17976"/>
        <dbReference type="ChEBI" id="CHEBI:57540"/>
        <dbReference type="ChEBI" id="CHEBI:57945"/>
        <dbReference type="EC" id="7.1.1.2"/>
    </reaction>
</comment>
<evidence type="ECO:0000256" key="2">
    <source>
        <dbReference type="ARBA" id="ARBA00012944"/>
    </source>
</evidence>
<dbReference type="InterPro" id="IPR003945">
    <property type="entry name" value="NU5C-like"/>
</dbReference>
<feature type="transmembrane region" description="Helical" evidence="8">
    <location>
        <begin position="166"/>
        <end position="188"/>
    </location>
</feature>
<dbReference type="PANTHER" id="PTHR42829:SF2">
    <property type="entry name" value="NADH-UBIQUINONE OXIDOREDUCTASE CHAIN 5"/>
    <property type="match status" value="1"/>
</dbReference>
<dbReference type="AlphaFoldDB" id="A0A0C4ZPJ6"/>
<dbReference type="InterPro" id="IPR001516">
    <property type="entry name" value="Proton_antipo_N"/>
</dbReference>
<evidence type="ECO:0000256" key="3">
    <source>
        <dbReference type="ARBA" id="ARBA00021096"/>
    </source>
</evidence>
<feature type="transmembrane region" description="Helical" evidence="8">
    <location>
        <begin position="372"/>
        <end position="393"/>
    </location>
</feature>
<dbReference type="EMBL" id="KP098541">
    <property type="protein sequence ID" value="AJJ48430.1"/>
    <property type="molecule type" value="Genomic_DNA"/>
</dbReference>
<reference evidence="11" key="1">
    <citation type="journal article" date="2015" name="BMC Evol. Biol.">
        <title>Positive selection in development and growth rate regulation genes involved in species divergence of the genus Radix.</title>
        <authorList>
            <person name="Feldmeyer B."/>
            <person name="Greshake B."/>
            <person name="Funke E."/>
            <person name="Ebersberger I."/>
            <person name="Pfenninger M."/>
        </authorList>
    </citation>
    <scope>NUCLEOTIDE SEQUENCE</scope>
    <source>
        <strain evidence="11">136m4</strain>
    </source>
</reference>
<feature type="transmembrane region" description="Helical" evidence="8">
    <location>
        <begin position="330"/>
        <end position="352"/>
    </location>
</feature>
<keyword evidence="8" id="KW-0520">NAD</keyword>
<dbReference type="GO" id="GO:0016020">
    <property type="term" value="C:membrane"/>
    <property type="evidence" value="ECO:0007669"/>
    <property type="project" value="UniProtKB-SubCell"/>
</dbReference>
<dbReference type="GO" id="GO:0042773">
    <property type="term" value="P:ATP synthesis coupled electron transport"/>
    <property type="evidence" value="ECO:0007669"/>
    <property type="project" value="InterPro"/>
</dbReference>
<evidence type="ECO:0000259" key="9">
    <source>
        <dbReference type="Pfam" id="PF00361"/>
    </source>
</evidence>
<evidence type="ECO:0000313" key="11">
    <source>
        <dbReference type="EMBL" id="AJJ48430.1"/>
    </source>
</evidence>
<feature type="transmembrane region" description="Helical" evidence="8">
    <location>
        <begin position="526"/>
        <end position="550"/>
    </location>
</feature>
<dbReference type="InterPro" id="IPR001750">
    <property type="entry name" value="ND/Mrp_TM"/>
</dbReference>
<organism evidence="11">
    <name type="scientific">Ampullaceana balthica</name>
    <name type="common">Wandering pond snail</name>
    <name type="synonym">Radix balthica</name>
    <dbReference type="NCBI Taxonomy" id="582868"/>
    <lineage>
        <taxon>Eukaryota</taxon>
        <taxon>Metazoa</taxon>
        <taxon>Spiralia</taxon>
        <taxon>Lophotrochozoa</taxon>
        <taxon>Mollusca</taxon>
        <taxon>Gastropoda</taxon>
        <taxon>Heterobranchia</taxon>
        <taxon>Euthyneura</taxon>
        <taxon>Panpulmonata</taxon>
        <taxon>Hygrophila</taxon>
        <taxon>Lymnaeoidea</taxon>
        <taxon>Lymnaeidae</taxon>
        <taxon>Ampullaceana</taxon>
    </lineage>
</organism>
<evidence type="ECO:0000256" key="7">
    <source>
        <dbReference type="ARBA" id="ARBA00049551"/>
    </source>
</evidence>
<dbReference type="Pfam" id="PF00662">
    <property type="entry name" value="Proton_antipo_N"/>
    <property type="match status" value="1"/>
</dbReference>
<protein>
    <recommendedName>
        <fullName evidence="3 8">NADH-ubiquinone oxidoreductase chain 5</fullName>
        <ecNumber evidence="2 8">7.1.1.2</ecNumber>
    </recommendedName>
</protein>
<name>A0A0C4ZPJ6_AMPBA</name>
<dbReference type="EC" id="7.1.1.2" evidence="2 8"/>
<feature type="transmembrane region" description="Helical" evidence="8">
    <location>
        <begin position="267"/>
        <end position="287"/>
    </location>
</feature>
<keyword evidence="8 11" id="KW-0496">Mitochondrion</keyword>
<dbReference type="Pfam" id="PF00361">
    <property type="entry name" value="Proton_antipo_M"/>
    <property type="match status" value="1"/>
</dbReference>
<gene>
    <name evidence="11" type="primary">ND5</name>
</gene>
<proteinExistence type="inferred from homology"/>
<feature type="transmembrane region" description="Helical" evidence="8">
    <location>
        <begin position="46"/>
        <end position="71"/>
    </location>
</feature>
<comment type="function">
    <text evidence="8">Core subunit of the mitochondrial membrane respiratory chain NADH dehydrogenase (Complex I) which catalyzes electron transfer from NADH through the respiratory chain, using ubiquinone as an electron acceptor. Essential for the catalytic activity and assembly of complex I.</text>
</comment>
<feature type="transmembrane region" description="Helical" evidence="8">
    <location>
        <begin position="241"/>
        <end position="260"/>
    </location>
</feature>